<dbReference type="Gene3D" id="2.40.420.20">
    <property type="match status" value="1"/>
</dbReference>
<dbReference type="Gene3D" id="2.40.30.170">
    <property type="match status" value="1"/>
</dbReference>
<dbReference type="Gene3D" id="2.40.50.100">
    <property type="match status" value="1"/>
</dbReference>
<dbReference type="GO" id="GO:1990281">
    <property type="term" value="C:efflux pump complex"/>
    <property type="evidence" value="ECO:0007669"/>
    <property type="project" value="TreeGrafter"/>
</dbReference>
<feature type="domain" description="YknX-like C-terminal permuted SH3-like" evidence="4">
    <location>
        <begin position="297"/>
        <end position="364"/>
    </location>
</feature>
<comment type="similarity">
    <text evidence="1">Belongs to the membrane fusion protein (MFP) (TC 8.A.1) family.</text>
</comment>
<reference evidence="5 6" key="1">
    <citation type="submission" date="2023-04" db="EMBL/GenBank/DDBJ databases">
        <authorList>
            <person name="Hsu D."/>
        </authorList>
    </citation>
    <scope>NUCLEOTIDE SEQUENCE [LARGE SCALE GENOMIC DNA]</scope>
    <source>
        <strain evidence="5 6">MK1</strain>
    </source>
</reference>
<dbReference type="RefSeq" id="WP_366923757.1">
    <property type="nucleotide sequence ID" value="NZ_CP121694.1"/>
</dbReference>
<dbReference type="EMBL" id="CP121694">
    <property type="protein sequence ID" value="WRO20879.1"/>
    <property type="molecule type" value="Genomic_DNA"/>
</dbReference>
<dbReference type="KEGG" id="dbc:MFMK1_000669"/>
<feature type="domain" description="CusB-like beta-barrel" evidence="2">
    <location>
        <begin position="216"/>
        <end position="290"/>
    </location>
</feature>
<protein>
    <submittedName>
        <fullName evidence="5">Efflux RND transporter periplasmic adaptor subunit</fullName>
    </submittedName>
</protein>
<dbReference type="FunFam" id="2.40.30.170:FF:000010">
    <property type="entry name" value="Efflux RND transporter periplasmic adaptor subunit"/>
    <property type="match status" value="1"/>
</dbReference>
<dbReference type="NCBIfam" id="TIGR01730">
    <property type="entry name" value="RND_mfp"/>
    <property type="match status" value="1"/>
</dbReference>
<evidence type="ECO:0000313" key="5">
    <source>
        <dbReference type="EMBL" id="WRO20879.1"/>
    </source>
</evidence>
<evidence type="ECO:0000259" key="2">
    <source>
        <dbReference type="Pfam" id="PF25954"/>
    </source>
</evidence>
<evidence type="ECO:0000256" key="1">
    <source>
        <dbReference type="ARBA" id="ARBA00009477"/>
    </source>
</evidence>
<sequence length="369" mass="39176">MLLSKTVRMITYLTLVATLLFVLSGCGAQPVEAQKEQVETIAVSVVKAEKGDLQKFSELSGKVEGQSEVNVIPKMGGKVEEVKVKVGDRVQKGDVMVRLESDEIRARLNQAQAGLAAARASFTNAESNYQRMQELFKQGAISQQQLDSVEMQYETAKSQGVKQAEALVEQARIALDSATIEAPIDGIVAFRYVDPGQTAGPTSPVVTVVNMDTVVVRVNVPETDINTVKMGDTVKVTVPAAAADEAFTGELTMVAPAADARTKAYPIEVAIDNKEHVLKPGMFAQVALGTRSVEDALIIPQEALVDINGIKVVYVAVDGKAVQQDVSLAFTTGEQAAVLTGINAGDAVIIQGQHRVDDGSPVTVQGGDK</sequence>
<dbReference type="Pfam" id="PF25973">
    <property type="entry name" value="BSH_CzcB"/>
    <property type="match status" value="1"/>
</dbReference>
<evidence type="ECO:0000259" key="3">
    <source>
        <dbReference type="Pfam" id="PF25973"/>
    </source>
</evidence>
<dbReference type="SUPFAM" id="SSF111369">
    <property type="entry name" value="HlyD-like secretion proteins"/>
    <property type="match status" value="1"/>
</dbReference>
<dbReference type="GO" id="GO:0015562">
    <property type="term" value="F:efflux transmembrane transporter activity"/>
    <property type="evidence" value="ECO:0007669"/>
    <property type="project" value="TreeGrafter"/>
</dbReference>
<feature type="domain" description="CzcB-like barrel-sandwich hybrid" evidence="3">
    <location>
        <begin position="69"/>
        <end position="209"/>
    </location>
</feature>
<evidence type="ECO:0000313" key="6">
    <source>
        <dbReference type="Proteomes" id="UP001329915"/>
    </source>
</evidence>
<proteinExistence type="inferred from homology"/>
<dbReference type="InterPro" id="IPR058792">
    <property type="entry name" value="Beta-barrel_RND_2"/>
</dbReference>
<name>A0AAU0UL35_9FIRM</name>
<dbReference type="AlphaFoldDB" id="A0AAU0UL35"/>
<dbReference type="InterPro" id="IPR058637">
    <property type="entry name" value="YknX-like_C"/>
</dbReference>
<dbReference type="Gene3D" id="1.10.287.470">
    <property type="entry name" value="Helix hairpin bin"/>
    <property type="match status" value="1"/>
</dbReference>
<evidence type="ECO:0000259" key="4">
    <source>
        <dbReference type="Pfam" id="PF25989"/>
    </source>
</evidence>
<gene>
    <name evidence="5" type="ORF">MFMK1_000669</name>
</gene>
<dbReference type="Pfam" id="PF25954">
    <property type="entry name" value="Beta-barrel_RND_2"/>
    <property type="match status" value="1"/>
</dbReference>
<organism evidence="5 6">
    <name type="scientific">Metallumcola ferriviriculae</name>
    <dbReference type="NCBI Taxonomy" id="3039180"/>
    <lineage>
        <taxon>Bacteria</taxon>
        <taxon>Bacillati</taxon>
        <taxon>Bacillota</taxon>
        <taxon>Clostridia</taxon>
        <taxon>Neomoorellales</taxon>
        <taxon>Desulfitibacteraceae</taxon>
        <taxon>Metallumcola</taxon>
    </lineage>
</organism>
<keyword evidence="6" id="KW-1185">Reference proteome</keyword>
<dbReference type="Proteomes" id="UP001329915">
    <property type="component" value="Chromosome"/>
</dbReference>
<dbReference type="PROSITE" id="PS51257">
    <property type="entry name" value="PROKAR_LIPOPROTEIN"/>
    <property type="match status" value="1"/>
</dbReference>
<dbReference type="Pfam" id="PF25989">
    <property type="entry name" value="YknX_C"/>
    <property type="match status" value="1"/>
</dbReference>
<dbReference type="InterPro" id="IPR058647">
    <property type="entry name" value="BSH_CzcB-like"/>
</dbReference>
<dbReference type="PANTHER" id="PTHR30469">
    <property type="entry name" value="MULTIDRUG RESISTANCE PROTEIN MDTA"/>
    <property type="match status" value="1"/>
</dbReference>
<accession>A0AAU0UL35</accession>
<dbReference type="InterPro" id="IPR006143">
    <property type="entry name" value="RND_pump_MFP"/>
</dbReference>